<keyword evidence="2" id="KW-1185">Reference proteome</keyword>
<dbReference type="EnsemblPlants" id="Kaladp0043s0125.1.v1.1">
    <property type="protein sequence ID" value="Kaladp0043s0125.1.v1.1.CDS.1"/>
    <property type="gene ID" value="Kaladp0043s0125.v1.1"/>
</dbReference>
<dbReference type="AlphaFoldDB" id="A0A7N0ZVY4"/>
<organism evidence="1 2">
    <name type="scientific">Kalanchoe fedtschenkoi</name>
    <name type="common">Lavender scallops</name>
    <name type="synonym">South American air plant</name>
    <dbReference type="NCBI Taxonomy" id="63787"/>
    <lineage>
        <taxon>Eukaryota</taxon>
        <taxon>Viridiplantae</taxon>
        <taxon>Streptophyta</taxon>
        <taxon>Embryophyta</taxon>
        <taxon>Tracheophyta</taxon>
        <taxon>Spermatophyta</taxon>
        <taxon>Magnoliopsida</taxon>
        <taxon>eudicotyledons</taxon>
        <taxon>Gunneridae</taxon>
        <taxon>Pentapetalae</taxon>
        <taxon>Saxifragales</taxon>
        <taxon>Crassulaceae</taxon>
        <taxon>Kalanchoe</taxon>
    </lineage>
</organism>
<proteinExistence type="predicted"/>
<accession>A0A7N0ZVY4</accession>
<evidence type="ECO:0000313" key="1">
    <source>
        <dbReference type="EnsemblPlants" id="Kaladp0043s0125.1.v1.1.CDS.1"/>
    </source>
</evidence>
<name>A0A7N0ZVY4_KALFE</name>
<evidence type="ECO:0000313" key="2">
    <source>
        <dbReference type="Proteomes" id="UP000594263"/>
    </source>
</evidence>
<sequence length="96" mass="11076">MFLCPYVLKAFTLVPSPCKWTLLVATLLKRFFIGLMMELASSRKLLETSIHMISNSNMNLDAFDFLYSCFARKLKICLLCVPMKNRGAKFLDKIEM</sequence>
<dbReference type="Gramene" id="Kaladp0043s0125.1.v1.1">
    <property type="protein sequence ID" value="Kaladp0043s0125.1.v1.1.CDS.1"/>
    <property type="gene ID" value="Kaladp0043s0125.v1.1"/>
</dbReference>
<dbReference type="Proteomes" id="UP000594263">
    <property type="component" value="Unplaced"/>
</dbReference>
<reference evidence="1" key="1">
    <citation type="submission" date="2021-01" db="UniProtKB">
        <authorList>
            <consortium name="EnsemblPlants"/>
        </authorList>
    </citation>
    <scope>IDENTIFICATION</scope>
</reference>
<protein>
    <submittedName>
        <fullName evidence="1">Uncharacterized protein</fullName>
    </submittedName>
</protein>